<dbReference type="InterPro" id="IPR000182">
    <property type="entry name" value="GNAT_dom"/>
</dbReference>
<evidence type="ECO:0000259" key="1">
    <source>
        <dbReference type="PROSITE" id="PS51186"/>
    </source>
</evidence>
<dbReference type="Pfam" id="PF00583">
    <property type="entry name" value="Acetyltransf_1"/>
    <property type="match status" value="1"/>
</dbReference>
<dbReference type="Gene3D" id="3.40.630.30">
    <property type="match status" value="1"/>
</dbReference>
<proteinExistence type="predicted"/>
<evidence type="ECO:0000313" key="2">
    <source>
        <dbReference type="EMBL" id="MBL4952260.1"/>
    </source>
</evidence>
<dbReference type="PROSITE" id="PS51186">
    <property type="entry name" value="GNAT"/>
    <property type="match status" value="1"/>
</dbReference>
<accession>A0ABS1TQT0</accession>
<dbReference type="CDD" id="cd04301">
    <property type="entry name" value="NAT_SF"/>
    <property type="match status" value="1"/>
</dbReference>
<dbReference type="RefSeq" id="WP_202653601.1">
    <property type="nucleotide sequence ID" value="NZ_JAESWB010000165.1"/>
</dbReference>
<keyword evidence="3" id="KW-1185">Reference proteome</keyword>
<gene>
    <name evidence="2" type="ORF">JK635_08575</name>
</gene>
<comment type="caution">
    <text evidence="2">The sequence shown here is derived from an EMBL/GenBank/DDBJ whole genome shotgun (WGS) entry which is preliminary data.</text>
</comment>
<dbReference type="SUPFAM" id="SSF55729">
    <property type="entry name" value="Acyl-CoA N-acyltransferases (Nat)"/>
    <property type="match status" value="1"/>
</dbReference>
<dbReference type="EMBL" id="JAESWB010000165">
    <property type="protein sequence ID" value="MBL4952260.1"/>
    <property type="molecule type" value="Genomic_DNA"/>
</dbReference>
<feature type="domain" description="N-acetyltransferase" evidence="1">
    <location>
        <begin position="1"/>
        <end position="74"/>
    </location>
</feature>
<sequence>MYPSIIRPDYRRKGYGKKVLEQIINRYVNTGITQIVAGIYHTNEASIRLFSSVGFIPICNEPDQDGFINVMFHY</sequence>
<reference evidence="2 3" key="1">
    <citation type="submission" date="2021-01" db="EMBL/GenBank/DDBJ databases">
        <title>Genome public.</title>
        <authorList>
            <person name="Liu C."/>
            <person name="Sun Q."/>
        </authorList>
    </citation>
    <scope>NUCLEOTIDE SEQUENCE [LARGE SCALE GENOMIC DNA]</scope>
    <source>
        <strain evidence="2 3">YIM B02564</strain>
    </source>
</reference>
<dbReference type="Proteomes" id="UP000623967">
    <property type="component" value="Unassembled WGS sequence"/>
</dbReference>
<organism evidence="2 3">
    <name type="scientific">Neobacillus paridis</name>
    <dbReference type="NCBI Taxonomy" id="2803862"/>
    <lineage>
        <taxon>Bacteria</taxon>
        <taxon>Bacillati</taxon>
        <taxon>Bacillota</taxon>
        <taxon>Bacilli</taxon>
        <taxon>Bacillales</taxon>
        <taxon>Bacillaceae</taxon>
        <taxon>Neobacillus</taxon>
    </lineage>
</organism>
<dbReference type="InterPro" id="IPR016181">
    <property type="entry name" value="Acyl_CoA_acyltransferase"/>
</dbReference>
<name>A0ABS1TQT0_9BACI</name>
<protein>
    <submittedName>
        <fullName evidence="2">GNAT family N-acetyltransferase</fullName>
    </submittedName>
</protein>
<evidence type="ECO:0000313" key="3">
    <source>
        <dbReference type="Proteomes" id="UP000623967"/>
    </source>
</evidence>